<keyword evidence="2" id="KW-1185">Reference proteome</keyword>
<accession>A0A4V5UUL2</accession>
<dbReference type="EMBL" id="SZQL01000046">
    <property type="protein sequence ID" value="TKK64103.1"/>
    <property type="molecule type" value="Genomic_DNA"/>
</dbReference>
<organism evidence="1 2">
    <name type="scientific">Ilyomonas limi</name>
    <dbReference type="NCBI Taxonomy" id="2575867"/>
    <lineage>
        <taxon>Bacteria</taxon>
        <taxon>Pseudomonadati</taxon>
        <taxon>Bacteroidota</taxon>
        <taxon>Chitinophagia</taxon>
        <taxon>Chitinophagales</taxon>
        <taxon>Chitinophagaceae</taxon>
        <taxon>Ilyomonas</taxon>
    </lineage>
</organism>
<evidence type="ECO:0000313" key="2">
    <source>
        <dbReference type="Proteomes" id="UP000305848"/>
    </source>
</evidence>
<dbReference type="AlphaFoldDB" id="A0A4V5UUL2"/>
<comment type="caution">
    <text evidence="1">The sequence shown here is derived from an EMBL/GenBank/DDBJ whole genome shotgun (WGS) entry which is preliminary data.</text>
</comment>
<dbReference type="Proteomes" id="UP000305848">
    <property type="component" value="Unassembled WGS sequence"/>
</dbReference>
<dbReference type="RefSeq" id="WP_137264232.1">
    <property type="nucleotide sequence ID" value="NZ_SZQL01000046.1"/>
</dbReference>
<name>A0A4V5UUL2_9BACT</name>
<evidence type="ECO:0000313" key="1">
    <source>
        <dbReference type="EMBL" id="TKK64103.1"/>
    </source>
</evidence>
<gene>
    <name evidence="1" type="ORF">FC093_23305</name>
</gene>
<dbReference type="OrthoDB" id="834588at2"/>
<protein>
    <submittedName>
        <fullName evidence="1">Uncharacterized protein</fullName>
    </submittedName>
</protein>
<sequence>MKQLTISVLITILLICNYSYGQTNNSKKSYSLGFKETPKKLSDIVKRIASINEIQSEHIGVAGIESDNYKNYLELKKVANTEDLLNLTDNQNAVVACYASMALADKSYFDLKSVFLKFLSHDRKVSTFSGCIKSKDDISTELYYQYWNNVNDKAKWTDKILLQLDSIILYRDNSDWLLMTRALENRVYPASYKKRIEELAFKKGNRESLFYLCTWYRADNYENIKKSLITYLKKTDFSKTGTTDYYRTLDELLKFRDSEIETLIIQKLKKDKFWKNEEKKFISLLDDYSIYENFD</sequence>
<proteinExistence type="predicted"/>
<reference evidence="1 2" key="1">
    <citation type="submission" date="2019-05" db="EMBL/GenBank/DDBJ databases">
        <title>Panacibacter sp. strain 17mud1-8 Genome sequencing and assembly.</title>
        <authorList>
            <person name="Chhetri G."/>
        </authorList>
    </citation>
    <scope>NUCLEOTIDE SEQUENCE [LARGE SCALE GENOMIC DNA]</scope>
    <source>
        <strain evidence="1 2">17mud1-8</strain>
    </source>
</reference>